<keyword evidence="2" id="KW-0436">Ligase</keyword>
<dbReference type="GO" id="GO:0017183">
    <property type="term" value="P:protein histidyl modification to diphthamide"/>
    <property type="evidence" value="ECO:0007669"/>
    <property type="project" value="TreeGrafter"/>
</dbReference>
<comment type="caution">
    <text evidence="2">The sequence shown here is derived from an EMBL/GenBank/DDBJ whole genome shotgun (WGS) entry which is preliminary data.</text>
</comment>
<dbReference type="AlphaFoldDB" id="A0A8J7YLK0"/>
<dbReference type="Proteomes" id="UP000716004">
    <property type="component" value="Unassembled WGS sequence"/>
</dbReference>
<dbReference type="PANTHER" id="PTHR12196">
    <property type="entry name" value="DOMAIN OF UNKNOWN FUNCTION 71 DUF71 -CONTAINING PROTEIN"/>
    <property type="match status" value="1"/>
</dbReference>
<dbReference type="InterPro" id="IPR030662">
    <property type="entry name" value="DPH6/MJ0570"/>
</dbReference>
<evidence type="ECO:0000259" key="1">
    <source>
        <dbReference type="Pfam" id="PF01902"/>
    </source>
</evidence>
<dbReference type="GO" id="GO:0017178">
    <property type="term" value="F:diphthine-ammonia ligase activity"/>
    <property type="evidence" value="ECO:0007669"/>
    <property type="project" value="UniProtKB-EC"/>
</dbReference>
<organism evidence="2 3">
    <name type="scientific">Candidatus Sysuiplasma superficiale</name>
    <dbReference type="NCBI Taxonomy" id="2823368"/>
    <lineage>
        <taxon>Archaea</taxon>
        <taxon>Methanobacteriati</taxon>
        <taxon>Thermoplasmatota</taxon>
        <taxon>Thermoplasmata</taxon>
        <taxon>Candidatus Sysuiplasmatales</taxon>
        <taxon>Candidatus Sysuiplasmataceae</taxon>
        <taxon>Candidatus Sysuiplasma</taxon>
    </lineage>
</organism>
<dbReference type="InterPro" id="IPR014729">
    <property type="entry name" value="Rossmann-like_a/b/a_fold"/>
</dbReference>
<dbReference type="EMBL" id="JAGVSJ010000074">
    <property type="protein sequence ID" value="MBX8632807.1"/>
    <property type="molecule type" value="Genomic_DNA"/>
</dbReference>
<dbReference type="EC" id="6.3.1.14" evidence="2"/>
<evidence type="ECO:0000313" key="3">
    <source>
        <dbReference type="Proteomes" id="UP000716004"/>
    </source>
</evidence>
<gene>
    <name evidence="2" type="ORF">J9259_09905</name>
</gene>
<dbReference type="Gene3D" id="3.90.1490.10">
    <property type="entry name" value="putative n-type atp pyrophosphatase, domain 2"/>
    <property type="match status" value="1"/>
</dbReference>
<dbReference type="Pfam" id="PF01902">
    <property type="entry name" value="Diphthami_syn_2"/>
    <property type="match status" value="1"/>
</dbReference>
<name>A0A8J7YLK0_9ARCH</name>
<evidence type="ECO:0000313" key="2">
    <source>
        <dbReference type="EMBL" id="MBX8632807.1"/>
    </source>
</evidence>
<dbReference type="PANTHER" id="PTHR12196:SF2">
    <property type="entry name" value="DIPHTHINE--AMMONIA LIGASE"/>
    <property type="match status" value="1"/>
</dbReference>
<dbReference type="NCBIfam" id="TIGR00290">
    <property type="entry name" value="MJ0570_dom"/>
    <property type="match status" value="1"/>
</dbReference>
<feature type="non-terminal residue" evidence="2">
    <location>
        <position position="1"/>
    </location>
</feature>
<dbReference type="SUPFAM" id="SSF52402">
    <property type="entry name" value="Adenine nucleotide alpha hydrolases-like"/>
    <property type="match status" value="1"/>
</dbReference>
<dbReference type="InterPro" id="IPR002761">
    <property type="entry name" value="Diphthami_syn_dom"/>
</dbReference>
<accession>A0A8J7YLK0</accession>
<sequence>IQSDYQYTRIDEICHDTGVRCFSPLWRKDELMLLNDIVASGIKAIIVSTGAEGLDWRFLGRTIDNRMITELAAIHDRYGVNLCGEGGEYETFVLDSPIHRKAIRIAEYRNVSGNGTSMLCALKTEFIEKIDGNGFLKMV</sequence>
<proteinExistence type="predicted"/>
<protein>
    <submittedName>
        <fullName evidence="2">Diphthine--ammonia ligase</fullName>
        <ecNumber evidence="2">6.3.1.14</ecNumber>
    </submittedName>
</protein>
<dbReference type="CDD" id="cd01994">
    <property type="entry name" value="AANH_PF0828-like"/>
    <property type="match status" value="1"/>
</dbReference>
<feature type="domain" description="Diphthamide synthase" evidence="1">
    <location>
        <begin position="1"/>
        <end position="113"/>
    </location>
</feature>
<reference evidence="2" key="1">
    <citation type="submission" date="2021-04" db="EMBL/GenBank/DDBJ databases">
        <title>Genomic insights into ecological role and evolution of a novel Thermoplasmata order Candidatus Sysuiplasmatales.</title>
        <authorList>
            <person name="Yuan Y."/>
        </authorList>
    </citation>
    <scope>NUCLEOTIDE SEQUENCE</scope>
    <source>
        <strain evidence="2">YP2-bin.285</strain>
    </source>
</reference>
<dbReference type="Gene3D" id="3.40.50.620">
    <property type="entry name" value="HUPs"/>
    <property type="match status" value="1"/>
</dbReference>